<accession>A0ABX1T1K1</accession>
<dbReference type="Pfam" id="PF00793">
    <property type="entry name" value="DAHP_synth_1"/>
    <property type="match status" value="1"/>
</dbReference>
<reference evidence="3 4" key="1">
    <citation type="submission" date="2019-07" db="EMBL/GenBank/DDBJ databases">
        <title>SAR11 Genome Evolution.</title>
        <authorList>
            <person name="Giovannoni S."/>
        </authorList>
    </citation>
    <scope>NUCLEOTIDE SEQUENCE [LARGE SCALE GENOMIC DNA]</scope>
    <source>
        <strain evidence="3 4">HTCC9565</strain>
    </source>
</reference>
<proteinExistence type="predicted"/>
<dbReference type="InterPro" id="IPR052899">
    <property type="entry name" value="Class-I_DAHP_synthase"/>
</dbReference>
<feature type="domain" description="DAHP synthetase I/KDSA" evidence="2">
    <location>
        <begin position="48"/>
        <end position="290"/>
    </location>
</feature>
<evidence type="ECO:0000313" key="3">
    <source>
        <dbReference type="EMBL" id="NMN67085.1"/>
    </source>
</evidence>
<dbReference type="SUPFAM" id="SSF51569">
    <property type="entry name" value="Aldolase"/>
    <property type="match status" value="1"/>
</dbReference>
<dbReference type="InterPro" id="IPR013785">
    <property type="entry name" value="Aldolase_TIM"/>
</dbReference>
<keyword evidence="1" id="KW-0808">Transferase</keyword>
<dbReference type="PANTHER" id="PTHR43018">
    <property type="entry name" value="PHOSPHO-2-DEHYDRO-3-DEOXYHEPTONATE ALDOLASE"/>
    <property type="match status" value="1"/>
</dbReference>
<evidence type="ECO:0000256" key="1">
    <source>
        <dbReference type="ARBA" id="ARBA00022679"/>
    </source>
</evidence>
<comment type="caution">
    <text evidence="3">The sequence shown here is derived from an EMBL/GenBank/DDBJ whole genome shotgun (WGS) entry which is preliminary data.</text>
</comment>
<evidence type="ECO:0000259" key="2">
    <source>
        <dbReference type="Pfam" id="PF00793"/>
    </source>
</evidence>
<dbReference type="RefSeq" id="WP_169035600.1">
    <property type="nucleotide sequence ID" value="NZ_LANA01000001.1"/>
</dbReference>
<dbReference type="Proteomes" id="UP001166004">
    <property type="component" value="Unassembled WGS sequence"/>
</dbReference>
<name>A0ABX1T1K1_PELUQ</name>
<organism evidence="3 4">
    <name type="scientific">Pelagibacter ubique</name>
    <dbReference type="NCBI Taxonomy" id="198252"/>
    <lineage>
        <taxon>Bacteria</taxon>
        <taxon>Pseudomonadati</taxon>
        <taxon>Pseudomonadota</taxon>
        <taxon>Alphaproteobacteria</taxon>
        <taxon>Candidatus Pelagibacterales</taxon>
        <taxon>Candidatus Pelagibacteraceae</taxon>
        <taxon>Candidatus Pelagibacter</taxon>
    </lineage>
</organism>
<keyword evidence="4" id="KW-1185">Reference proteome</keyword>
<sequence length="297" mass="33509">MSNLENKFPGKDVTIEDIKTKFPLVAKKNKNHHSKFKIAGIEFGGKLIPIFAGPNMVESRSLILSTAKNVKKIGAQFLRGGAFKPLTFPYRSKKYNETREEGLKWLKEARKKYKIPVITEVMEERFLPIICETSDILQIGSRNMQNFPLLTACARTKKPIMLKRHYGSSLRDWLGAAEYLMVEGNKKILLCERGVSVPHTHRNTSRFLIDLQVVPAAKEITHLPIVVDPSHATFWRPWVPSMTLASIAAGADGIMLEVHPNPTKAAVDPLQPIDFSSFKKLHKEMKAVAKSINRKID</sequence>
<dbReference type="InterPro" id="IPR006268">
    <property type="entry name" value="DAHP_syn_2"/>
</dbReference>
<dbReference type="PANTHER" id="PTHR43018:SF2">
    <property type="entry name" value="PHOSPHO-2-DEHYDRO-3-DEOXYHEPTONATE ALDOLASE"/>
    <property type="match status" value="1"/>
</dbReference>
<dbReference type="NCBIfam" id="TIGR01361">
    <property type="entry name" value="DAHP_synth_Bsub"/>
    <property type="match status" value="1"/>
</dbReference>
<protein>
    <submittedName>
        <fullName evidence="3">3-deoxy-D-arabinoheptulosonate-7-phosphate synthase</fullName>
    </submittedName>
</protein>
<dbReference type="InterPro" id="IPR006218">
    <property type="entry name" value="DAHP1/KDSA"/>
</dbReference>
<dbReference type="Gene3D" id="3.20.20.70">
    <property type="entry name" value="Aldolase class I"/>
    <property type="match status" value="1"/>
</dbReference>
<gene>
    <name evidence="3" type="ORF">VP91_00002180</name>
</gene>
<dbReference type="EMBL" id="LANA01000001">
    <property type="protein sequence ID" value="NMN67085.1"/>
    <property type="molecule type" value="Genomic_DNA"/>
</dbReference>
<evidence type="ECO:0000313" key="4">
    <source>
        <dbReference type="Proteomes" id="UP001166004"/>
    </source>
</evidence>